<dbReference type="GO" id="GO:0016020">
    <property type="term" value="C:membrane"/>
    <property type="evidence" value="ECO:0007669"/>
    <property type="project" value="UniProtKB-SubCell"/>
</dbReference>
<dbReference type="Pfam" id="PF07714">
    <property type="entry name" value="PK_Tyr_Ser-Thr"/>
    <property type="match status" value="1"/>
</dbReference>
<name>A0AAE9CVI8_CAEBR</name>
<dbReference type="PROSITE" id="PS50011">
    <property type="entry name" value="PROTEIN_KINASE_DOM"/>
    <property type="match status" value="1"/>
</dbReference>
<evidence type="ECO:0000256" key="3">
    <source>
        <dbReference type="ARBA" id="ARBA00011902"/>
    </source>
</evidence>
<dbReference type="GO" id="GO:0004714">
    <property type="term" value="F:transmembrane receptor protein tyrosine kinase activity"/>
    <property type="evidence" value="ECO:0007669"/>
    <property type="project" value="UniProtKB-EC"/>
</dbReference>
<dbReference type="Gene3D" id="1.10.510.10">
    <property type="entry name" value="Transferase(Phosphotransferase) domain 1"/>
    <property type="match status" value="1"/>
</dbReference>
<dbReference type="PANTHER" id="PTHR24416:SF633">
    <property type="entry name" value="TYROSINE-PROTEIN KINASE RECEPTOR SVH-2"/>
    <property type="match status" value="1"/>
</dbReference>
<keyword evidence="6" id="KW-0418">Kinase</keyword>
<evidence type="ECO:0000256" key="11">
    <source>
        <dbReference type="PROSITE-ProRule" id="PRU10141"/>
    </source>
</evidence>
<keyword evidence="13" id="KW-0812">Transmembrane</keyword>
<keyword evidence="13" id="KW-1133">Transmembrane helix</keyword>
<comment type="subcellular location">
    <subcellularLocation>
        <location evidence="2">Endomembrane system</location>
    </subcellularLocation>
    <subcellularLocation>
        <location evidence="1">Membrane</location>
        <topology evidence="1">Single-pass membrane protein</topology>
    </subcellularLocation>
</comment>
<dbReference type="PANTHER" id="PTHR24416">
    <property type="entry name" value="TYROSINE-PROTEIN KINASE RECEPTOR"/>
    <property type="match status" value="1"/>
</dbReference>
<comment type="catalytic activity">
    <reaction evidence="10">
        <text>L-tyrosyl-[protein] + ATP = O-phospho-L-tyrosyl-[protein] + ADP + H(+)</text>
        <dbReference type="Rhea" id="RHEA:10596"/>
        <dbReference type="Rhea" id="RHEA-COMP:10136"/>
        <dbReference type="Rhea" id="RHEA-COMP:20101"/>
        <dbReference type="ChEBI" id="CHEBI:15378"/>
        <dbReference type="ChEBI" id="CHEBI:30616"/>
        <dbReference type="ChEBI" id="CHEBI:46858"/>
        <dbReference type="ChEBI" id="CHEBI:61978"/>
        <dbReference type="ChEBI" id="CHEBI:456216"/>
        <dbReference type="EC" id="2.7.10.1"/>
    </reaction>
</comment>
<dbReference type="SUPFAM" id="SSF56112">
    <property type="entry name" value="Protein kinase-like (PK-like)"/>
    <property type="match status" value="1"/>
</dbReference>
<dbReference type="FunFam" id="1.10.510.10:FF:001512">
    <property type="entry name" value="Receptor tyrosine-protein kinase erbB-2"/>
    <property type="match status" value="1"/>
</dbReference>
<dbReference type="AlphaFoldDB" id="A0AAE9CVI8"/>
<dbReference type="InterPro" id="IPR008266">
    <property type="entry name" value="Tyr_kinase_AS"/>
</dbReference>
<keyword evidence="4" id="KW-0808">Transferase</keyword>
<dbReference type="EMBL" id="CP090896">
    <property type="protein sequence ID" value="ULT82808.1"/>
    <property type="molecule type" value="Genomic_DNA"/>
</dbReference>
<feature type="region of interest" description="Disordered" evidence="12">
    <location>
        <begin position="1050"/>
        <end position="1070"/>
    </location>
</feature>
<feature type="transmembrane region" description="Helical" evidence="13">
    <location>
        <begin position="648"/>
        <end position="669"/>
    </location>
</feature>
<evidence type="ECO:0000256" key="10">
    <source>
        <dbReference type="ARBA" id="ARBA00051243"/>
    </source>
</evidence>
<dbReference type="GO" id="GO:0012505">
    <property type="term" value="C:endomembrane system"/>
    <property type="evidence" value="ECO:0007669"/>
    <property type="project" value="UniProtKB-SubCell"/>
</dbReference>
<keyword evidence="9" id="KW-0829">Tyrosine-protein kinase</keyword>
<dbReference type="InterPro" id="IPR050122">
    <property type="entry name" value="RTK"/>
</dbReference>
<dbReference type="GO" id="GO:0048680">
    <property type="term" value="P:positive regulation of axon regeneration"/>
    <property type="evidence" value="ECO:0007669"/>
    <property type="project" value="UniProtKB-ARBA"/>
</dbReference>
<gene>
    <name evidence="15" type="ORF">L3Y34_012211</name>
</gene>
<evidence type="ECO:0000256" key="8">
    <source>
        <dbReference type="ARBA" id="ARBA00023136"/>
    </source>
</evidence>
<evidence type="ECO:0000256" key="9">
    <source>
        <dbReference type="ARBA" id="ARBA00023137"/>
    </source>
</evidence>
<evidence type="ECO:0000256" key="7">
    <source>
        <dbReference type="ARBA" id="ARBA00022840"/>
    </source>
</evidence>
<evidence type="ECO:0000313" key="16">
    <source>
        <dbReference type="Proteomes" id="UP000827892"/>
    </source>
</evidence>
<evidence type="ECO:0000256" key="1">
    <source>
        <dbReference type="ARBA" id="ARBA00004167"/>
    </source>
</evidence>
<evidence type="ECO:0000256" key="5">
    <source>
        <dbReference type="ARBA" id="ARBA00022741"/>
    </source>
</evidence>
<feature type="domain" description="Protein kinase" evidence="14">
    <location>
        <begin position="731"/>
        <end position="994"/>
    </location>
</feature>
<dbReference type="PRINTS" id="PR00109">
    <property type="entry name" value="TYRKINASE"/>
</dbReference>
<dbReference type="PROSITE" id="PS00107">
    <property type="entry name" value="PROTEIN_KINASE_ATP"/>
    <property type="match status" value="1"/>
</dbReference>
<dbReference type="InterPro" id="IPR017441">
    <property type="entry name" value="Protein_kinase_ATP_BS"/>
</dbReference>
<protein>
    <recommendedName>
        <fullName evidence="3">receptor protein-tyrosine kinase</fullName>
        <ecNumber evidence="3">2.7.10.1</ecNumber>
    </recommendedName>
</protein>
<dbReference type="SUPFAM" id="SSF101912">
    <property type="entry name" value="Sema domain"/>
    <property type="match status" value="1"/>
</dbReference>
<dbReference type="GO" id="GO:0061564">
    <property type="term" value="P:axon development"/>
    <property type="evidence" value="ECO:0007669"/>
    <property type="project" value="UniProtKB-ARBA"/>
</dbReference>
<dbReference type="GO" id="GO:0005524">
    <property type="term" value="F:ATP binding"/>
    <property type="evidence" value="ECO:0007669"/>
    <property type="project" value="UniProtKB-UniRule"/>
</dbReference>
<sequence>MDIGPSSRNSAKELISRSSIFRYLVLLTCFVSVIDGQLNGKLNSNGVYVSRDELQNKNVLGVTEGFGVLVVATHSKLHVFENDEERRTTGHVNLDMQPRSKFIELKLLSKSEICYCDESECGLCTYSGVTSSCSKLQLHEDEPKIQEVLSASAVKLQSSGDTLLAVSFRNVEDDFRTVMLRYKSQDSGNNYPIAYHAEPKFIENYVLTAFEKNGFVYFVTTATQSFAPDLILHGNAKPVTVTKVIRMCSGDQTPDMASKISVLVGCDQEYQSISSRGEAAVYDNENGQLNVISFNHSSMAHVMCRFKLSNLEKRFGSVWSFCQETSFNEIPGKKNQCIFPPIFDGMRKKKGCLVFSRVDDELIPTLCAKYGRDQVLDNCQLHQAKSDSYRYGWLEDFNVLQGELMMKVPFPFLEKVDALMIDGGAYFAATSGDSGHTDVIRFSPSESADFKANWRTNITETGKFSISKIQENRLLYTTVEGLQSVLISCKELYPTCNSLKSGGWQDPLDCSWCADENSFRTITASEVGSCKNNLKFECPPSMRWIHKYNNNSGFTAVVDGFRALKNPKLNACGTNCVVTVVDASSIQCDTNPNDIIDDSCKQVYLSGTIGDKNYSFPFDYQQADRGTQTDVKNSQAEGQKGSSPGWKVAIAIISVMTIILIVAFIVYWMRNRFPRIKPHVRPPFRETIENEYRMGSLPGSLTQVVINGDNYVKVFRSFPPDLKVDFKQLRVDKTDPIGQGHYGVVYKAIYAPSKTHEEKVVCKYLKDGKISEFYDEAKTMSEFNHTNILRFIGLALDDVSHFPIIITEWMANGDLKVFISNTSISIKMRDLFEFALDIAKGMNYLHEKKYIHRDLACRNCLLDEHQRVKIADFGLCRKVNMETGLYEPHNERDLPLRWLPPEIVERGYGVHSDIWSYGIVIWELFTRGATPYPNRSTKFLLDWLRDESNRLDKPPYCPAILYTDVMQACWRAIPEERPQFSELVTIIPNVVKYLEGYDRSQLHAGYERVSSRFLSLSHHDQASPTYQNEPSPTEPLLRKKPFQHTDVSDYLADSESPSSRPSTSNAIPSTSESQYELLSGTCETPFSVNCFELCQFFKNLSYNIYETSTIKRIPFLAQSIRFCSPLLMFVQCLW</sequence>
<evidence type="ECO:0000256" key="4">
    <source>
        <dbReference type="ARBA" id="ARBA00022679"/>
    </source>
</evidence>
<dbReference type="InterPro" id="IPR000719">
    <property type="entry name" value="Prot_kinase_dom"/>
</dbReference>
<evidence type="ECO:0000256" key="6">
    <source>
        <dbReference type="ARBA" id="ARBA00022777"/>
    </source>
</evidence>
<proteinExistence type="predicted"/>
<dbReference type="EC" id="2.7.10.1" evidence="3"/>
<evidence type="ECO:0000256" key="12">
    <source>
        <dbReference type="SAM" id="MobiDB-lite"/>
    </source>
</evidence>
<dbReference type="PROSITE" id="PS00109">
    <property type="entry name" value="PROTEIN_KINASE_TYR"/>
    <property type="match status" value="1"/>
</dbReference>
<feature type="binding site" evidence="11">
    <location>
        <position position="763"/>
    </location>
    <ligand>
        <name>ATP</name>
        <dbReference type="ChEBI" id="CHEBI:30616"/>
    </ligand>
</feature>
<feature type="compositionally biased region" description="Low complexity" evidence="12">
    <location>
        <begin position="1054"/>
        <end position="1064"/>
    </location>
</feature>
<dbReference type="CDD" id="cd00192">
    <property type="entry name" value="PTKc"/>
    <property type="match status" value="1"/>
</dbReference>
<dbReference type="InterPro" id="IPR001245">
    <property type="entry name" value="Ser-Thr/Tyr_kinase_cat_dom"/>
</dbReference>
<dbReference type="SMART" id="SM00219">
    <property type="entry name" value="TyrKc"/>
    <property type="match status" value="1"/>
</dbReference>
<dbReference type="InterPro" id="IPR011009">
    <property type="entry name" value="Kinase-like_dom_sf"/>
</dbReference>
<dbReference type="Proteomes" id="UP000827892">
    <property type="component" value="Chromosome X"/>
</dbReference>
<accession>A0AAE9CVI8</accession>
<evidence type="ECO:0000259" key="14">
    <source>
        <dbReference type="PROSITE" id="PS50011"/>
    </source>
</evidence>
<reference evidence="15 16" key="1">
    <citation type="submission" date="2022-05" db="EMBL/GenBank/DDBJ databases">
        <title>Chromosome-level reference genomes for two strains of Caenorhabditis briggsae: an improved platform for comparative genomics.</title>
        <authorList>
            <person name="Stevens L."/>
            <person name="Andersen E.C."/>
        </authorList>
    </citation>
    <scope>NUCLEOTIDE SEQUENCE [LARGE SCALE GENOMIC DNA]</scope>
    <source>
        <strain evidence="15">QX1410_ONT</strain>
        <tissue evidence="15">Whole-organism</tissue>
    </source>
</reference>
<dbReference type="InterPro" id="IPR020635">
    <property type="entry name" value="Tyr_kinase_cat_dom"/>
</dbReference>
<evidence type="ECO:0000256" key="2">
    <source>
        <dbReference type="ARBA" id="ARBA00004308"/>
    </source>
</evidence>
<organism evidence="15 16">
    <name type="scientific">Caenorhabditis briggsae</name>
    <dbReference type="NCBI Taxonomy" id="6238"/>
    <lineage>
        <taxon>Eukaryota</taxon>
        <taxon>Metazoa</taxon>
        <taxon>Ecdysozoa</taxon>
        <taxon>Nematoda</taxon>
        <taxon>Chromadorea</taxon>
        <taxon>Rhabditida</taxon>
        <taxon>Rhabditina</taxon>
        <taxon>Rhabditomorpha</taxon>
        <taxon>Rhabditoidea</taxon>
        <taxon>Rhabditidae</taxon>
        <taxon>Peloderinae</taxon>
        <taxon>Caenorhabditis</taxon>
    </lineage>
</organism>
<keyword evidence="5 11" id="KW-0547">Nucleotide-binding</keyword>
<dbReference type="InterPro" id="IPR036352">
    <property type="entry name" value="Semap_dom_sf"/>
</dbReference>
<evidence type="ECO:0000256" key="13">
    <source>
        <dbReference type="SAM" id="Phobius"/>
    </source>
</evidence>
<keyword evidence="8 13" id="KW-0472">Membrane</keyword>
<keyword evidence="7 11" id="KW-0067">ATP-binding</keyword>
<evidence type="ECO:0000313" key="15">
    <source>
        <dbReference type="EMBL" id="ULT82808.1"/>
    </source>
</evidence>